<feature type="compositionally biased region" description="Low complexity" evidence="2">
    <location>
        <begin position="256"/>
        <end position="269"/>
    </location>
</feature>
<sequence>MVHTHEAADLLRAAAANREPCAPVRHLAGLSVDDAYVIQELVISGLATERNPRVGRKVGLTSPVVQHQLGVDRPDFGVLLADMRIDDGGTIPFGRLLQPRIEAEVAFVLAEDIVDAHPDAVARAIAFVAPALEIVDSRIDGWDISIVDTIADNASSGMFVLGSPATALADVDPATVVMTLRRNGDIVSQGTGVDCLGSPLKALVWVAETALVLGRPLRAGEIVLSGALGPMVPVAPGDVFEAELTTLGTVSVAAESTAASTPSASHPAALTNPTTPKRKDI</sequence>
<dbReference type="Gene3D" id="3.90.850.10">
    <property type="entry name" value="Fumarylacetoacetase-like, C-terminal domain"/>
    <property type="match status" value="1"/>
</dbReference>
<evidence type="ECO:0000313" key="4">
    <source>
        <dbReference type="EMBL" id="SEB60887.1"/>
    </source>
</evidence>
<protein>
    <submittedName>
        <fullName evidence="4">2-keto-4-pentenoate hydratase</fullName>
    </submittedName>
</protein>
<dbReference type="RefSeq" id="WP_082724574.1">
    <property type="nucleotide sequence ID" value="NZ_FNSQ01000005.1"/>
</dbReference>
<name>A0A1H4KQV6_9MICO</name>
<dbReference type="Proteomes" id="UP000183750">
    <property type="component" value="Unassembled WGS sequence"/>
</dbReference>
<accession>A0A1H4KQV6</accession>
<gene>
    <name evidence="4" type="ORF">SAMN04489807_1511</name>
</gene>
<keyword evidence="1" id="KW-0456">Lyase</keyword>
<evidence type="ECO:0000256" key="1">
    <source>
        <dbReference type="ARBA" id="ARBA00023239"/>
    </source>
</evidence>
<dbReference type="EMBL" id="FNSQ01000005">
    <property type="protein sequence ID" value="SEB60887.1"/>
    <property type="molecule type" value="Genomic_DNA"/>
</dbReference>
<dbReference type="InterPro" id="IPR050772">
    <property type="entry name" value="Hydratase-Decarb/MhpD_sf"/>
</dbReference>
<keyword evidence="5" id="KW-1185">Reference proteome</keyword>
<dbReference type="AlphaFoldDB" id="A0A1H4KQV6"/>
<dbReference type="InterPro" id="IPR036663">
    <property type="entry name" value="Fumarylacetoacetase_C_sf"/>
</dbReference>
<reference evidence="5" key="1">
    <citation type="submission" date="2016-10" db="EMBL/GenBank/DDBJ databases">
        <authorList>
            <person name="Varghese N."/>
            <person name="Submissions S."/>
        </authorList>
    </citation>
    <scope>NUCLEOTIDE SEQUENCE [LARGE SCALE GENOMIC DNA]</scope>
    <source>
        <strain evidence="5">DSM 16089</strain>
    </source>
</reference>
<feature type="region of interest" description="Disordered" evidence="2">
    <location>
        <begin position="256"/>
        <end position="281"/>
    </location>
</feature>
<feature type="domain" description="Fumarylacetoacetase-like C-terminal" evidence="3">
    <location>
        <begin position="85"/>
        <end position="250"/>
    </location>
</feature>
<evidence type="ECO:0000259" key="3">
    <source>
        <dbReference type="Pfam" id="PF01557"/>
    </source>
</evidence>
<evidence type="ECO:0000313" key="5">
    <source>
        <dbReference type="Proteomes" id="UP000183750"/>
    </source>
</evidence>
<dbReference type="InterPro" id="IPR011234">
    <property type="entry name" value="Fumarylacetoacetase-like_C"/>
</dbReference>
<dbReference type="Pfam" id="PF01557">
    <property type="entry name" value="FAA_hydrolase"/>
    <property type="match status" value="1"/>
</dbReference>
<dbReference type="PANTHER" id="PTHR30143:SF0">
    <property type="entry name" value="2-KETO-4-PENTENOATE HYDRATASE"/>
    <property type="match status" value="1"/>
</dbReference>
<dbReference type="PANTHER" id="PTHR30143">
    <property type="entry name" value="ACID HYDRATASE"/>
    <property type="match status" value="1"/>
</dbReference>
<dbReference type="SUPFAM" id="SSF56529">
    <property type="entry name" value="FAH"/>
    <property type="match status" value="1"/>
</dbReference>
<proteinExistence type="predicted"/>
<dbReference type="GO" id="GO:0008684">
    <property type="term" value="F:2-oxopent-4-enoate hydratase activity"/>
    <property type="evidence" value="ECO:0007669"/>
    <property type="project" value="TreeGrafter"/>
</dbReference>
<evidence type="ECO:0000256" key="2">
    <source>
        <dbReference type="SAM" id="MobiDB-lite"/>
    </source>
</evidence>
<organism evidence="4 5">
    <name type="scientific">Microbacterium hydrocarbonoxydans</name>
    <dbReference type="NCBI Taxonomy" id="273678"/>
    <lineage>
        <taxon>Bacteria</taxon>
        <taxon>Bacillati</taxon>
        <taxon>Actinomycetota</taxon>
        <taxon>Actinomycetes</taxon>
        <taxon>Micrococcales</taxon>
        <taxon>Microbacteriaceae</taxon>
        <taxon>Microbacterium</taxon>
    </lineage>
</organism>
<dbReference type="GO" id="GO:0005737">
    <property type="term" value="C:cytoplasm"/>
    <property type="evidence" value="ECO:0007669"/>
    <property type="project" value="TreeGrafter"/>
</dbReference>